<feature type="domain" description="Reverse transcriptase" evidence="1">
    <location>
        <begin position="1"/>
        <end position="199"/>
    </location>
</feature>
<dbReference type="PANTHER" id="PTHR47027:SF8">
    <property type="entry name" value="RIBONUCLEASE H"/>
    <property type="match status" value="1"/>
</dbReference>
<name>A0AAV4EG82_9GAST</name>
<protein>
    <submittedName>
        <fullName evidence="2">Retrovirus-related Pol polyprotein LINE-1</fullName>
    </submittedName>
</protein>
<dbReference type="Proteomes" id="UP000762676">
    <property type="component" value="Unassembled WGS sequence"/>
</dbReference>
<dbReference type="Pfam" id="PF00078">
    <property type="entry name" value="RVT_1"/>
    <property type="match status" value="1"/>
</dbReference>
<dbReference type="SUPFAM" id="SSF56672">
    <property type="entry name" value="DNA/RNA polymerases"/>
    <property type="match status" value="1"/>
</dbReference>
<proteinExistence type="predicted"/>
<dbReference type="PROSITE" id="PS50878">
    <property type="entry name" value="RT_POL"/>
    <property type="match status" value="1"/>
</dbReference>
<evidence type="ECO:0000313" key="2">
    <source>
        <dbReference type="EMBL" id="GFR60098.1"/>
    </source>
</evidence>
<organism evidence="2 3">
    <name type="scientific">Elysia marginata</name>
    <dbReference type="NCBI Taxonomy" id="1093978"/>
    <lineage>
        <taxon>Eukaryota</taxon>
        <taxon>Metazoa</taxon>
        <taxon>Spiralia</taxon>
        <taxon>Lophotrochozoa</taxon>
        <taxon>Mollusca</taxon>
        <taxon>Gastropoda</taxon>
        <taxon>Heterobranchia</taxon>
        <taxon>Euthyneura</taxon>
        <taxon>Panpulmonata</taxon>
        <taxon>Sacoglossa</taxon>
        <taxon>Placobranchoidea</taxon>
        <taxon>Plakobranchidae</taxon>
        <taxon>Elysia</taxon>
    </lineage>
</organism>
<dbReference type="EMBL" id="BMAT01010758">
    <property type="protein sequence ID" value="GFR60098.1"/>
    <property type="molecule type" value="Genomic_DNA"/>
</dbReference>
<comment type="caution">
    <text evidence="2">The sequence shown here is derived from an EMBL/GenBank/DDBJ whole genome shotgun (WGS) entry which is preliminary data.</text>
</comment>
<evidence type="ECO:0000313" key="3">
    <source>
        <dbReference type="Proteomes" id="UP000762676"/>
    </source>
</evidence>
<dbReference type="AlphaFoldDB" id="A0AAV4EG82"/>
<evidence type="ECO:0000259" key="1">
    <source>
        <dbReference type="PROSITE" id="PS50878"/>
    </source>
</evidence>
<dbReference type="PANTHER" id="PTHR47027">
    <property type="entry name" value="REVERSE TRANSCRIPTASE DOMAIN-CONTAINING PROTEIN"/>
    <property type="match status" value="1"/>
</dbReference>
<reference evidence="2 3" key="1">
    <citation type="journal article" date="2021" name="Elife">
        <title>Chloroplast acquisition without the gene transfer in kleptoplastic sea slugs, Plakobranchus ocellatus.</title>
        <authorList>
            <person name="Maeda T."/>
            <person name="Takahashi S."/>
            <person name="Yoshida T."/>
            <person name="Shimamura S."/>
            <person name="Takaki Y."/>
            <person name="Nagai Y."/>
            <person name="Toyoda A."/>
            <person name="Suzuki Y."/>
            <person name="Arimoto A."/>
            <person name="Ishii H."/>
            <person name="Satoh N."/>
            <person name="Nishiyama T."/>
            <person name="Hasebe M."/>
            <person name="Maruyama T."/>
            <person name="Minagawa J."/>
            <person name="Obokata J."/>
            <person name="Shigenobu S."/>
        </authorList>
    </citation>
    <scope>NUCLEOTIDE SEQUENCE [LARGE SCALE GENOMIC DNA]</scope>
</reference>
<gene>
    <name evidence="2" type="ORF">ElyMa_005399600</name>
</gene>
<accession>A0AAV4EG82</accession>
<sequence length="199" mass="22232">MLGSSLADQPATRSRGQSPDHWCPMLAALGLSHSAVVRLALHLIWSINIIERLAAHQKDLHVCFIDYTKAFDRVNYAKRIEVLTKAGVPDHERRLIAELYWNQTTKAKTNSGTTEDINILRGVRQGCILSSVLFNLHGAFFLQEALEEKRGISSNGVNITNVRYTDDTVIMAETPESLQQMLDSIAESCKSYGMEMNAK</sequence>
<keyword evidence="3" id="KW-1185">Reference proteome</keyword>
<dbReference type="InterPro" id="IPR043502">
    <property type="entry name" value="DNA/RNA_pol_sf"/>
</dbReference>
<dbReference type="InterPro" id="IPR000477">
    <property type="entry name" value="RT_dom"/>
</dbReference>